<dbReference type="SUPFAM" id="SSF81301">
    <property type="entry name" value="Nucleotidyltransferase"/>
    <property type="match status" value="1"/>
</dbReference>
<dbReference type="Gene3D" id="3.30.460.10">
    <property type="entry name" value="Beta Polymerase, domain 2"/>
    <property type="match status" value="1"/>
</dbReference>
<organism evidence="2 3">
    <name type="scientific">Evansella alkalicola</name>
    <dbReference type="NCBI Taxonomy" id="745819"/>
    <lineage>
        <taxon>Bacteria</taxon>
        <taxon>Bacillati</taxon>
        <taxon>Bacillota</taxon>
        <taxon>Bacilli</taxon>
        <taxon>Bacillales</taxon>
        <taxon>Bacillaceae</taxon>
        <taxon>Evansella</taxon>
    </lineage>
</organism>
<reference evidence="2 3" key="1">
    <citation type="submission" date="2021-06" db="EMBL/GenBank/DDBJ databases">
        <title>Bacillus sp. RD4P76, an endophyte from a halophyte.</title>
        <authorList>
            <person name="Sun J.-Q."/>
        </authorList>
    </citation>
    <scope>NUCLEOTIDE SEQUENCE [LARGE SCALE GENOMIC DNA]</scope>
    <source>
        <strain evidence="2 3">JCM 17098</strain>
    </source>
</reference>
<dbReference type="EMBL" id="JAHQCR010000077">
    <property type="protein sequence ID" value="MBU9723492.1"/>
    <property type="molecule type" value="Genomic_DNA"/>
</dbReference>
<dbReference type="Pfam" id="PF18765">
    <property type="entry name" value="Polbeta"/>
    <property type="match status" value="1"/>
</dbReference>
<evidence type="ECO:0000313" key="3">
    <source>
        <dbReference type="Proteomes" id="UP000790580"/>
    </source>
</evidence>
<dbReference type="RefSeq" id="WP_088073405.1">
    <property type="nucleotide sequence ID" value="NZ_JAHQCR010000077.1"/>
</dbReference>
<gene>
    <name evidence="2" type="ORF">KS407_18910</name>
</gene>
<dbReference type="InterPro" id="IPR043519">
    <property type="entry name" value="NT_sf"/>
</dbReference>
<evidence type="ECO:0000259" key="1">
    <source>
        <dbReference type="Pfam" id="PF18765"/>
    </source>
</evidence>
<accession>A0ABS6K1X6</accession>
<dbReference type="CDD" id="cd05403">
    <property type="entry name" value="NT_KNTase_like"/>
    <property type="match status" value="1"/>
</dbReference>
<feature type="domain" description="Polymerase beta nucleotidyltransferase" evidence="1">
    <location>
        <begin position="11"/>
        <end position="102"/>
    </location>
</feature>
<name>A0ABS6K1X6_9BACI</name>
<keyword evidence="3" id="KW-1185">Reference proteome</keyword>
<dbReference type="Proteomes" id="UP000790580">
    <property type="component" value="Unassembled WGS sequence"/>
</dbReference>
<comment type="caution">
    <text evidence="2">The sequence shown here is derived from an EMBL/GenBank/DDBJ whole genome shotgun (WGS) entry which is preliminary data.</text>
</comment>
<sequence>MFGLREEDIQYIKDILAKYNEVEKAYIFGSRAIGNHKKGSDVDIAIVGSNINSSTVATLDESLNEESPLPYFFDIIHYDVLSNKKLKQHIDTEGKTLIGSEEASL</sequence>
<protein>
    <submittedName>
        <fullName evidence="2">Nucleotidyltransferase domain-containing protein</fullName>
    </submittedName>
</protein>
<proteinExistence type="predicted"/>
<evidence type="ECO:0000313" key="2">
    <source>
        <dbReference type="EMBL" id="MBU9723492.1"/>
    </source>
</evidence>
<dbReference type="InterPro" id="IPR041633">
    <property type="entry name" value="Polbeta"/>
</dbReference>